<dbReference type="InterPro" id="IPR009081">
    <property type="entry name" value="PP-bd_ACP"/>
</dbReference>
<name>A0A510XEV7_9GAMM</name>
<protein>
    <recommendedName>
        <fullName evidence="1">Carrier domain-containing protein</fullName>
    </recommendedName>
</protein>
<sequence length="97" mass="10737">MNSDMTLASASGEARLRAAIADTLARHLPQADLSRFAPEARLNEDLALDSIMLLQLLVHLELEHGLAIPEEAVIGEELRRVDDLVARLDQWQREAGL</sequence>
<evidence type="ECO:0000259" key="1">
    <source>
        <dbReference type="PROSITE" id="PS50075"/>
    </source>
</evidence>
<dbReference type="RefSeq" id="WP_222594012.1">
    <property type="nucleotide sequence ID" value="NZ_BJUK01000065.1"/>
</dbReference>
<evidence type="ECO:0000313" key="3">
    <source>
        <dbReference type="Proteomes" id="UP000321275"/>
    </source>
</evidence>
<feature type="domain" description="Carrier" evidence="1">
    <location>
        <begin position="10"/>
        <end position="92"/>
    </location>
</feature>
<evidence type="ECO:0000313" key="2">
    <source>
        <dbReference type="EMBL" id="GEK49055.1"/>
    </source>
</evidence>
<reference evidence="2 3" key="1">
    <citation type="submission" date="2019-07" db="EMBL/GenBank/DDBJ databases">
        <title>Whole genome shotgun sequence of Halomonas pacifica NBRC 102220.</title>
        <authorList>
            <person name="Hosoyama A."/>
            <person name="Uohara A."/>
            <person name="Ohji S."/>
            <person name="Ichikawa N."/>
        </authorList>
    </citation>
    <scope>NUCLEOTIDE SEQUENCE [LARGE SCALE GENOMIC DNA]</scope>
    <source>
        <strain evidence="2 3">NBRC 102220</strain>
    </source>
</reference>
<proteinExistence type="predicted"/>
<organism evidence="2 3">
    <name type="scientific">Bisbaumannia pacifica</name>
    <dbReference type="NCBI Taxonomy" id="77098"/>
    <lineage>
        <taxon>Bacteria</taxon>
        <taxon>Pseudomonadati</taxon>
        <taxon>Pseudomonadota</taxon>
        <taxon>Gammaproteobacteria</taxon>
        <taxon>Oceanospirillales</taxon>
        <taxon>Halomonadaceae</taxon>
        <taxon>Bisbaumannia</taxon>
    </lineage>
</organism>
<dbReference type="Proteomes" id="UP000321275">
    <property type="component" value="Unassembled WGS sequence"/>
</dbReference>
<dbReference type="Gene3D" id="1.10.1200.10">
    <property type="entry name" value="ACP-like"/>
    <property type="match status" value="1"/>
</dbReference>
<keyword evidence="3" id="KW-1185">Reference proteome</keyword>
<gene>
    <name evidence="2" type="ORF">HPA02_33380</name>
</gene>
<dbReference type="AlphaFoldDB" id="A0A510XEV7"/>
<dbReference type="InterPro" id="IPR036736">
    <property type="entry name" value="ACP-like_sf"/>
</dbReference>
<dbReference type="Pfam" id="PF00550">
    <property type="entry name" value="PP-binding"/>
    <property type="match status" value="1"/>
</dbReference>
<accession>A0A510XEV7</accession>
<comment type="caution">
    <text evidence="2">The sequence shown here is derived from an EMBL/GenBank/DDBJ whole genome shotgun (WGS) entry which is preliminary data.</text>
</comment>
<dbReference type="SUPFAM" id="SSF47336">
    <property type="entry name" value="ACP-like"/>
    <property type="match status" value="1"/>
</dbReference>
<dbReference type="EMBL" id="BJUK01000065">
    <property type="protein sequence ID" value="GEK49055.1"/>
    <property type="molecule type" value="Genomic_DNA"/>
</dbReference>
<dbReference type="PROSITE" id="PS50075">
    <property type="entry name" value="CARRIER"/>
    <property type="match status" value="1"/>
</dbReference>